<keyword evidence="1" id="KW-1133">Transmembrane helix</keyword>
<keyword evidence="2" id="KW-0966">Cell projection</keyword>
<evidence type="ECO:0000313" key="3">
    <source>
        <dbReference type="Proteomes" id="UP000216361"/>
    </source>
</evidence>
<keyword evidence="2" id="KW-0969">Cilium</keyword>
<dbReference type="AlphaFoldDB" id="A0A255XIA7"/>
<reference evidence="2 3" key="1">
    <citation type="submission" date="2017-07" db="EMBL/GenBank/DDBJ databases">
        <title>Elstera cyanobacteriorum sp. nov., a novel bacterium isolated from cyanobacterial aggregates in a eutrophic lake.</title>
        <authorList>
            <person name="Cai H."/>
        </authorList>
    </citation>
    <scope>NUCLEOTIDE SEQUENCE [LARGE SCALE GENOMIC DNA]</scope>
    <source>
        <strain evidence="2 3">TH019</strain>
    </source>
</reference>
<keyword evidence="2" id="KW-0282">Flagellum</keyword>
<dbReference type="Proteomes" id="UP000216361">
    <property type="component" value="Unassembled WGS sequence"/>
</dbReference>
<name>A0A255XIA7_9PROT</name>
<feature type="transmembrane region" description="Helical" evidence="1">
    <location>
        <begin position="12"/>
        <end position="37"/>
    </location>
</feature>
<keyword evidence="1" id="KW-0812">Transmembrane</keyword>
<protein>
    <submittedName>
        <fullName evidence="2">Flagellar motor protein MotA</fullName>
    </submittedName>
</protein>
<dbReference type="OrthoDB" id="9794540at2"/>
<dbReference type="EMBL" id="NOXS01000035">
    <property type="protein sequence ID" value="OYQ16709.1"/>
    <property type="molecule type" value="Genomic_DNA"/>
</dbReference>
<comment type="caution">
    <text evidence="2">The sequence shown here is derived from an EMBL/GenBank/DDBJ whole genome shotgun (WGS) entry which is preliminary data.</text>
</comment>
<feature type="transmembrane region" description="Helical" evidence="1">
    <location>
        <begin position="184"/>
        <end position="207"/>
    </location>
</feature>
<gene>
    <name evidence="2" type="ORF">CHR90_17125</name>
</gene>
<organism evidence="2 3">
    <name type="scientific">Elstera cyanobacteriorum</name>
    <dbReference type="NCBI Taxonomy" id="2022747"/>
    <lineage>
        <taxon>Bacteria</taxon>
        <taxon>Pseudomonadati</taxon>
        <taxon>Pseudomonadota</taxon>
        <taxon>Alphaproteobacteria</taxon>
        <taxon>Rhodospirillales</taxon>
        <taxon>Rhodospirillaceae</taxon>
        <taxon>Elstera</taxon>
    </lineage>
</organism>
<evidence type="ECO:0000313" key="2">
    <source>
        <dbReference type="EMBL" id="OYQ16709.1"/>
    </source>
</evidence>
<evidence type="ECO:0000256" key="1">
    <source>
        <dbReference type="SAM" id="Phobius"/>
    </source>
</evidence>
<sequence length="352" mass="37630">MLHQLTGTRRYLVRIGLFLVLVAAIAVALSGVLKAAFLHNPGLNGVILGTLLLGIIFIVRQVLMLSPEIAWLENYQRNQSAAVSLPVKLLAPMAAMLGERRTRLSLSATATRSLLDSIGARLDEGRDISRYLIGLLVLLGLLGTFWGLIQTVGSVGDVVGKLSFGGGDAVAAFEDLKQGLATPLSAMGTAFSSSLFGLAGSLVLGFLDLQAGAAQSRFYNELEEWLASLTRIGGSGPTAEGDASVPAYIQALLEQTADSLDALQRTLARTEEGRQSTNAALTALVEHLAARPAEKPSGIDEVSRSHLRNLDLHLTQLLEDQRHGRGELIQEVRAEIRLLARTIAALAEEQER</sequence>
<keyword evidence="1" id="KW-0472">Membrane</keyword>
<proteinExistence type="predicted"/>
<feature type="transmembrane region" description="Helical" evidence="1">
    <location>
        <begin position="131"/>
        <end position="149"/>
    </location>
</feature>
<accession>A0A255XIA7</accession>
<feature type="transmembrane region" description="Helical" evidence="1">
    <location>
        <begin position="43"/>
        <end position="63"/>
    </location>
</feature>
<keyword evidence="3" id="KW-1185">Reference proteome</keyword>
<dbReference type="RefSeq" id="WP_094410347.1">
    <property type="nucleotide sequence ID" value="NZ_BMJZ01000003.1"/>
</dbReference>